<dbReference type="InterPro" id="IPR006143">
    <property type="entry name" value="RND_pump_MFP"/>
</dbReference>
<comment type="similarity">
    <text evidence="1">Belongs to the membrane fusion protein (MFP) (TC 8.A.1) family.</text>
</comment>
<gene>
    <name evidence="4" type="ORF">ACFFIZ_06320</name>
</gene>
<comment type="caution">
    <text evidence="4">The sequence shown here is derived from an EMBL/GenBank/DDBJ whole genome shotgun (WGS) entry which is preliminary data.</text>
</comment>
<evidence type="ECO:0000256" key="2">
    <source>
        <dbReference type="SAM" id="Coils"/>
    </source>
</evidence>
<dbReference type="SUPFAM" id="SSF111369">
    <property type="entry name" value="HlyD-like secretion proteins"/>
    <property type="match status" value="1"/>
</dbReference>
<organism evidence="4 5">
    <name type="scientific">Paracoccus rhizosphaerae</name>
    <dbReference type="NCBI Taxonomy" id="1133347"/>
    <lineage>
        <taxon>Bacteria</taxon>
        <taxon>Pseudomonadati</taxon>
        <taxon>Pseudomonadota</taxon>
        <taxon>Alphaproteobacteria</taxon>
        <taxon>Rhodobacterales</taxon>
        <taxon>Paracoccaceae</taxon>
        <taxon>Paracoccus</taxon>
    </lineage>
</organism>
<accession>A0ABV6CJ04</accession>
<reference evidence="4 5" key="1">
    <citation type="submission" date="2024-09" db="EMBL/GenBank/DDBJ databases">
        <authorList>
            <person name="Sun Q."/>
            <person name="Mori K."/>
        </authorList>
    </citation>
    <scope>NUCLEOTIDE SEQUENCE [LARGE SCALE GENOMIC DNA]</scope>
    <source>
        <strain evidence="4 5">CCM 7904</strain>
    </source>
</reference>
<dbReference type="RefSeq" id="WP_265505126.1">
    <property type="nucleotide sequence ID" value="NZ_JAOTBE010000001.1"/>
</dbReference>
<feature type="chain" id="PRO_5046476520" evidence="3">
    <location>
        <begin position="20"/>
        <end position="366"/>
    </location>
</feature>
<name>A0ABV6CJ04_9RHOB</name>
<evidence type="ECO:0000313" key="4">
    <source>
        <dbReference type="EMBL" id="MFC0199946.1"/>
    </source>
</evidence>
<proteinExistence type="inferred from homology"/>
<dbReference type="NCBIfam" id="TIGR01730">
    <property type="entry name" value="RND_mfp"/>
    <property type="match status" value="1"/>
</dbReference>
<feature type="signal peptide" evidence="3">
    <location>
        <begin position="1"/>
        <end position="19"/>
    </location>
</feature>
<dbReference type="PANTHER" id="PTHR30469">
    <property type="entry name" value="MULTIDRUG RESISTANCE PROTEIN MDTA"/>
    <property type="match status" value="1"/>
</dbReference>
<sequence length="366" mass="38220">MRHLLLAVALALTADPATALSLPDWLTGGAEAQQPAGPPRPVVSVIVEDRSAEERWIPGVVQARTQVQLGFQTLGRMIERPVDLGDQVAEGQLLARLSTDDLAATTRAARAALDAAEVQARTARATLERTEALAARNVASDAQLEQAQQANSAATAAVEQARSELARAEDAQGLARMTAPFAGVISAVYESPGAVVDAGAPVLQLSAEDTPEVVLDLPAQSLVGLQPGATFAVWHRNEPEAEVTAVLDRIDPIADSATRTRRLHLDLPADAPFRLGALVRARLGTADAPSLSLPAEALVPAGSGSAVWRVRRDGAAANVEQVPVEAAAPFRGRVSIMSGLQAGDEVVIRGVRSLTPGQAVGRRLEP</sequence>
<protein>
    <submittedName>
        <fullName evidence="4">Efflux RND transporter periplasmic adaptor subunit</fullName>
    </submittedName>
</protein>
<evidence type="ECO:0000256" key="3">
    <source>
        <dbReference type="SAM" id="SignalP"/>
    </source>
</evidence>
<dbReference type="Proteomes" id="UP001589795">
    <property type="component" value="Unassembled WGS sequence"/>
</dbReference>
<keyword evidence="2" id="KW-0175">Coiled coil</keyword>
<keyword evidence="3" id="KW-0732">Signal</keyword>
<evidence type="ECO:0000256" key="1">
    <source>
        <dbReference type="ARBA" id="ARBA00009477"/>
    </source>
</evidence>
<evidence type="ECO:0000313" key="5">
    <source>
        <dbReference type="Proteomes" id="UP001589795"/>
    </source>
</evidence>
<dbReference type="EMBL" id="JBHLWQ010000055">
    <property type="protein sequence ID" value="MFC0199946.1"/>
    <property type="molecule type" value="Genomic_DNA"/>
</dbReference>
<dbReference type="Gene3D" id="2.40.30.170">
    <property type="match status" value="1"/>
</dbReference>
<dbReference type="Gene3D" id="2.40.50.100">
    <property type="match status" value="1"/>
</dbReference>
<dbReference type="Gene3D" id="1.10.287.470">
    <property type="entry name" value="Helix hairpin bin"/>
    <property type="match status" value="1"/>
</dbReference>
<dbReference type="Gene3D" id="2.40.420.20">
    <property type="match status" value="1"/>
</dbReference>
<dbReference type="PANTHER" id="PTHR30469:SF15">
    <property type="entry name" value="HLYD FAMILY OF SECRETION PROTEINS"/>
    <property type="match status" value="1"/>
</dbReference>
<keyword evidence="5" id="KW-1185">Reference proteome</keyword>
<feature type="coiled-coil region" evidence="2">
    <location>
        <begin position="113"/>
        <end position="171"/>
    </location>
</feature>